<dbReference type="PIRSF" id="PIRSF006402">
    <property type="entry name" value="UCP006402_thioredoxin"/>
    <property type="match status" value="1"/>
</dbReference>
<feature type="domain" description="Spermatogenesis-associated protein 20-like TRX" evidence="1">
    <location>
        <begin position="7"/>
        <end position="165"/>
    </location>
</feature>
<evidence type="ECO:0000313" key="2">
    <source>
        <dbReference type="EMBL" id="KDA54387.1"/>
    </source>
</evidence>
<gene>
    <name evidence="2" type="ORF">EG19_11775</name>
</gene>
<dbReference type="PANTHER" id="PTHR42899">
    <property type="entry name" value="SPERMATOGENESIS-ASSOCIATED PROTEIN 20"/>
    <property type="match status" value="1"/>
</dbReference>
<sequence length="744" mass="83655">MRPRRANRLAAAESPYLRQHGYDPVDWYPWGQEAFQKAKTEDKPIFLSIGYATCHWCHVMARESFADPEVASFLNRHFVAIKVDRQEFPQVDEVYMRAALALGGHGGWPLSVFCTPEGLPFFAGTYFPPKPRGGLPSFRQVLESVVAFWQSKRSELEEQREGLLSLLVPPSPAPGNLDLAALKGEALARLEAEFDEENGGFGGAPKFPLPAQLGFLLHLARQGNAKAQLMLTRSLEGMAQGGIRDALFGGFHRYSTDERWFIPHYEKMLPDNALLAQLYLEAGHLFRVTRWREVGRKTLHFLRSLFRQEESLMAWAPVDLSGIPHPFFVAGWDADTHGEEGKTFTFSLAELAEALTPEQLELLQKLSPFPWSHSPRPLALPPLDAEVARELRLPWPVAKKELTKALARLKRLAQGKGLPAVDRQAVSAWNAMAVWAFCRFLQQQKPGRALLFPVDTMLFVPLEDNDDEELSGVPSPDRAWSASVAFARYISRDTYLLSAAEALWQFRWPKPGSIPRTIVKGCPHSPETLEDLAWAAWAFLEVFLTTGASFWLSRVARLLERRVPHYRGAQGELFTTPDDQSVFPIRQRNPYDGAHPNPGAVLCRTLYRLFWLTGNETFRTWADEALAAEAQFVAASPHNATSWLLAAEEGQKTSVLVVAGSPRWASTQALIRTAHRHPHKPHMVVFLDQWPPTRHELFWLPVFQDRPAAGKEQAQAYLCRGSECFPPVSSPGELRRLLTETAGT</sequence>
<protein>
    <recommendedName>
        <fullName evidence="1">Spermatogenesis-associated protein 20-like TRX domain-containing protein</fullName>
    </recommendedName>
</protein>
<reference evidence="2 3" key="1">
    <citation type="submission" date="2014-04" db="EMBL/GenBank/DDBJ databases">
        <title>The Genome Sequence of Thermoanaerobaculum aquaticum MP-01, The First Cultivated Group 23 Acidobacterium.</title>
        <authorList>
            <person name="Stamps B.W."/>
            <person name="Losey N.A."/>
            <person name="Lawson P.A."/>
            <person name="Stevenson B.S."/>
        </authorList>
    </citation>
    <scope>NUCLEOTIDE SEQUENCE [LARGE SCALE GENOMIC DNA]</scope>
    <source>
        <strain evidence="2 3">MP-01</strain>
    </source>
</reference>
<evidence type="ECO:0000313" key="3">
    <source>
        <dbReference type="Proteomes" id="UP000027284"/>
    </source>
</evidence>
<dbReference type="EMBL" id="JMFG01000008">
    <property type="protein sequence ID" value="KDA54387.1"/>
    <property type="molecule type" value="Genomic_DNA"/>
</dbReference>
<dbReference type="Proteomes" id="UP000027284">
    <property type="component" value="Unassembled WGS sequence"/>
</dbReference>
<dbReference type="RefSeq" id="WP_053334841.1">
    <property type="nucleotide sequence ID" value="NZ_JMFG01000008.1"/>
</dbReference>
<dbReference type="CDD" id="cd02955">
    <property type="entry name" value="SSP411"/>
    <property type="match status" value="1"/>
</dbReference>
<organism evidence="2 3">
    <name type="scientific">Thermoanaerobaculum aquaticum</name>
    <dbReference type="NCBI Taxonomy" id="1312852"/>
    <lineage>
        <taxon>Bacteria</taxon>
        <taxon>Pseudomonadati</taxon>
        <taxon>Acidobacteriota</taxon>
        <taxon>Thermoanaerobaculia</taxon>
        <taxon>Thermoanaerobaculales</taxon>
        <taxon>Thermoanaerobaculaceae</taxon>
        <taxon>Thermoanaerobaculum</taxon>
    </lineage>
</organism>
<keyword evidence="3" id="KW-1185">Reference proteome</keyword>
<name>A0A062XPA2_9BACT</name>
<evidence type="ECO:0000259" key="1">
    <source>
        <dbReference type="Pfam" id="PF03190"/>
    </source>
</evidence>
<dbReference type="AlphaFoldDB" id="A0A062XPA2"/>
<accession>A0A062XPA2</accession>
<dbReference type="InterPro" id="IPR036249">
    <property type="entry name" value="Thioredoxin-like_sf"/>
</dbReference>
<dbReference type="Pfam" id="PF03190">
    <property type="entry name" value="Thioredox_DsbH"/>
    <property type="match status" value="1"/>
</dbReference>
<dbReference type="InterPro" id="IPR008928">
    <property type="entry name" value="6-hairpin_glycosidase_sf"/>
</dbReference>
<dbReference type="InterPro" id="IPR004879">
    <property type="entry name" value="Ssp411-like_TRX"/>
</dbReference>
<dbReference type="SUPFAM" id="SSF52833">
    <property type="entry name" value="Thioredoxin-like"/>
    <property type="match status" value="1"/>
</dbReference>
<dbReference type="OrthoDB" id="9762614at2"/>
<dbReference type="InterPro" id="IPR024705">
    <property type="entry name" value="Ssp411"/>
</dbReference>
<dbReference type="Gene3D" id="3.40.30.10">
    <property type="entry name" value="Glutaredoxin"/>
    <property type="match status" value="1"/>
</dbReference>
<dbReference type="PANTHER" id="PTHR42899:SF1">
    <property type="entry name" value="SPERMATOGENESIS-ASSOCIATED PROTEIN 20"/>
    <property type="match status" value="1"/>
</dbReference>
<dbReference type="SUPFAM" id="SSF48208">
    <property type="entry name" value="Six-hairpin glycosidases"/>
    <property type="match status" value="1"/>
</dbReference>
<comment type="caution">
    <text evidence="2">The sequence shown here is derived from an EMBL/GenBank/DDBJ whole genome shotgun (WGS) entry which is preliminary data.</text>
</comment>
<dbReference type="GO" id="GO:0005975">
    <property type="term" value="P:carbohydrate metabolic process"/>
    <property type="evidence" value="ECO:0007669"/>
    <property type="project" value="InterPro"/>
</dbReference>
<proteinExistence type="predicted"/>
<dbReference type="STRING" id="1312852.EG19_11775"/>